<dbReference type="InterPro" id="IPR051647">
    <property type="entry name" value="Mediator_comp_sub12"/>
</dbReference>
<accession>A0ABQ7GEK3</accession>
<dbReference type="PANTHER" id="PTHR46007">
    <property type="entry name" value="MEDIATOR OF RNA POLYMERASE II TRANSCRIPTION SUBUNIT 12"/>
    <property type="match status" value="1"/>
</dbReference>
<feature type="compositionally biased region" description="Gly residues" evidence="1">
    <location>
        <begin position="654"/>
        <end position="665"/>
    </location>
</feature>
<dbReference type="InterPro" id="IPR036431">
    <property type="entry name" value="ARID_dom_sf"/>
</dbReference>
<keyword evidence="4" id="KW-1185">Reference proteome</keyword>
<feature type="region of interest" description="Disordered" evidence="1">
    <location>
        <begin position="654"/>
        <end position="678"/>
    </location>
</feature>
<feature type="compositionally biased region" description="Low complexity" evidence="1">
    <location>
        <begin position="429"/>
        <end position="445"/>
    </location>
</feature>
<comment type="caution">
    <text evidence="3">The sequence shown here is derived from an EMBL/GenBank/DDBJ whole genome shotgun (WGS) entry which is preliminary data.</text>
</comment>
<organism evidence="3 4">
    <name type="scientific">Dunaliella salina</name>
    <name type="common">Green alga</name>
    <name type="synonym">Protococcus salinus</name>
    <dbReference type="NCBI Taxonomy" id="3046"/>
    <lineage>
        <taxon>Eukaryota</taxon>
        <taxon>Viridiplantae</taxon>
        <taxon>Chlorophyta</taxon>
        <taxon>core chlorophytes</taxon>
        <taxon>Chlorophyceae</taxon>
        <taxon>CS clade</taxon>
        <taxon>Chlamydomonadales</taxon>
        <taxon>Dunaliellaceae</taxon>
        <taxon>Dunaliella</taxon>
    </lineage>
</organism>
<dbReference type="Proteomes" id="UP000815325">
    <property type="component" value="Unassembled WGS sequence"/>
</dbReference>
<dbReference type="Pfam" id="PF01388">
    <property type="entry name" value="ARID"/>
    <property type="match status" value="1"/>
</dbReference>
<dbReference type="Gene3D" id="1.10.150.60">
    <property type="entry name" value="ARID DNA-binding domain"/>
    <property type="match status" value="1"/>
</dbReference>
<feature type="region of interest" description="Disordered" evidence="1">
    <location>
        <begin position="117"/>
        <end position="160"/>
    </location>
</feature>
<feature type="compositionally biased region" description="Low complexity" evidence="1">
    <location>
        <begin position="133"/>
        <end position="150"/>
    </location>
</feature>
<evidence type="ECO:0000313" key="4">
    <source>
        <dbReference type="Proteomes" id="UP000815325"/>
    </source>
</evidence>
<evidence type="ECO:0000256" key="1">
    <source>
        <dbReference type="SAM" id="MobiDB-lite"/>
    </source>
</evidence>
<feature type="region of interest" description="Disordered" evidence="1">
    <location>
        <begin position="236"/>
        <end position="283"/>
    </location>
</feature>
<feature type="region of interest" description="Disordered" evidence="1">
    <location>
        <begin position="380"/>
        <end position="408"/>
    </location>
</feature>
<proteinExistence type="predicted"/>
<feature type="domain" description="ARID" evidence="2">
    <location>
        <begin position="159"/>
        <end position="239"/>
    </location>
</feature>
<feature type="compositionally biased region" description="Polar residues" evidence="1">
    <location>
        <begin position="118"/>
        <end position="132"/>
    </location>
</feature>
<evidence type="ECO:0000313" key="3">
    <source>
        <dbReference type="EMBL" id="KAF5833038.1"/>
    </source>
</evidence>
<name>A0ABQ7GEK3_DUNSA</name>
<protein>
    <recommendedName>
        <fullName evidence="2">ARID domain-containing protein</fullName>
    </recommendedName>
</protein>
<reference evidence="3" key="1">
    <citation type="submission" date="2017-08" db="EMBL/GenBank/DDBJ databases">
        <authorList>
            <person name="Polle J.E."/>
            <person name="Barry K."/>
            <person name="Cushman J."/>
            <person name="Schmutz J."/>
            <person name="Tran D."/>
            <person name="Hathwaick L.T."/>
            <person name="Yim W.C."/>
            <person name="Jenkins J."/>
            <person name="Mckie-Krisberg Z.M."/>
            <person name="Prochnik S."/>
            <person name="Lindquist E."/>
            <person name="Dockter R.B."/>
            <person name="Adam C."/>
            <person name="Molina H."/>
            <person name="Bunkerborg J."/>
            <person name="Jin E."/>
            <person name="Buchheim M."/>
            <person name="Magnuson J."/>
        </authorList>
    </citation>
    <scope>NUCLEOTIDE SEQUENCE</scope>
    <source>
        <strain evidence="3">CCAP 19/18</strain>
    </source>
</reference>
<evidence type="ECO:0000259" key="2">
    <source>
        <dbReference type="Pfam" id="PF01388"/>
    </source>
</evidence>
<dbReference type="PANTHER" id="PTHR46007:SF8">
    <property type="entry name" value="C2H2-TYPE DOMAIN-CONTAINING PROTEIN"/>
    <property type="match status" value="1"/>
</dbReference>
<dbReference type="EMBL" id="MU069833">
    <property type="protein sequence ID" value="KAF5833038.1"/>
    <property type="molecule type" value="Genomic_DNA"/>
</dbReference>
<feature type="non-terminal residue" evidence="3">
    <location>
        <position position="678"/>
    </location>
</feature>
<feature type="compositionally biased region" description="Low complexity" evidence="1">
    <location>
        <begin position="386"/>
        <end position="397"/>
    </location>
</feature>
<dbReference type="InterPro" id="IPR001606">
    <property type="entry name" value="ARID_dom"/>
</dbReference>
<feature type="compositionally biased region" description="Polar residues" evidence="1">
    <location>
        <begin position="151"/>
        <end position="160"/>
    </location>
</feature>
<sequence length="678" mass="69998">MSAQSRACVCCKTCPRRKSAAKKWKQSIRLLEYEQDGQISPSTPGLGDWLTQNGLEIRANLLNVVTGPATLASSSPAPMAIPPPLMHQHQSDHRASLTLQHLQQPVLQQHATPLRYSPQLSPHAQSTQSTEDAVQPAAAAGIGGPQAASARPSTGRPQEEALSTIQAYLEGRPLPPTPLALELGKEVAHLRVCGRAVDLRLLYVMVRDAGGYQAVQRSQAWGSLAAKCVQQQQQQQHQQQQHWQSTAPAPEDACSLDGASRSRDNGTGDTSTPRDMLPSPFLQPRRAAPSAHALLCSGVRATYERFLLRVERKEQVLLQCGLGGFPVALPAGTAVPTAQRAGGGPLLLPSQPNLSASANLFTSPSVAQRYIAAAAEGMDVEPPPQQQHTQPPLQQQQDAGSGRTHTFSGAAESMSIERAPTAQGPFTRASLLPSRSSSLPHQSQQPQPPQTAPLAAAGVGDPRNPAAAAAAAAVASAAASQQPQSSLHRVRRTLSATKMHGSSGNLRRKSQVRLGRHSVSPAGVDLAAWDSAAAAAVSAAAAHGAGAQEGAGGMRVNKGPLLAGQRSLLREYQEGVSSVVDTSSDGCGSVGSGDMAVESPSAGSRGLMGWVDSQTQTQQLLLQQAAALNLGSSGGSAEFGAGAGGGVGQGGAWNFGGGGGGGGEGALASSRLRRSSGL</sequence>
<gene>
    <name evidence="3" type="ORF">DUNSADRAFT_10744</name>
</gene>
<dbReference type="SUPFAM" id="SSF46774">
    <property type="entry name" value="ARID-like"/>
    <property type="match status" value="1"/>
</dbReference>
<feature type="region of interest" description="Disordered" evidence="1">
    <location>
        <begin position="426"/>
        <end position="463"/>
    </location>
</feature>